<sequence>MDLESESSVLESVEDNEVTREIMPHDDDNEINNNGSCPNEIDKLVSGENSSANNTLVIDTGGKYFESEQPANSPPLDAKSPGGGSPPTTKGYGLKKWRRIRREFAKDVSPSIDTGKILKRGLSGAANPTKAQHIPIQIKQNSEGSVGSANVFRTDGFATHGSTSDSRFAAGAAFAAGTDSENSEDRSSKSSTAASVPKMKYDLPAVLGHPREKNRMKNISGKSSGNSPQKSQQGKGRIEGSKKARGEKVKIEKENSHSSMESDSRSSNFVFVQGVTSNGKQSGRSMNYDGENSDEALPSEQQFNQEIQQDDLAAHSSWEAKEEKSENHRSFTDQDAFVESIFSLQSVQEALEKEVQNFREIGNIPTSPTDVSNKGSSIPADFTITDPENYIPNSSNQLGSEKTRQTALTSLEAQVLSLTKNVKLFESKLEEARTMLEAKDSRIAELEATINNSKSTREESGSTQEEKCRETQTELEGLFKQKIEAEVEYLAISKTIQKMKVAASDQLTIIGEQKALAGEQAQVLNKLGEAESKATMLQKQAVVLEKCCGDIIGAEEVLKMQGRMYKVTSCFFVQLILLVTMFWLFVLQFSPRSGVVVPT</sequence>
<keyword evidence="2" id="KW-1133">Transmembrane helix</keyword>
<feature type="region of interest" description="Disordered" evidence="1">
    <location>
        <begin position="122"/>
        <end position="299"/>
    </location>
</feature>
<proteinExistence type="predicted"/>
<evidence type="ECO:0000313" key="4">
    <source>
        <dbReference type="Proteomes" id="UP001324115"/>
    </source>
</evidence>
<evidence type="ECO:0000313" key="3">
    <source>
        <dbReference type="EMBL" id="KAK4575444.1"/>
    </source>
</evidence>
<feature type="compositionally biased region" description="Polar residues" evidence="1">
    <location>
        <begin position="138"/>
        <end position="148"/>
    </location>
</feature>
<dbReference type="AlphaFoldDB" id="A0AAN7ELP0"/>
<name>A0AAN7ELP0_QUERU</name>
<feature type="region of interest" description="Disordered" evidence="1">
    <location>
        <begin position="449"/>
        <end position="468"/>
    </location>
</feature>
<dbReference type="PANTHER" id="PTHR34562">
    <property type="entry name" value="WPP DOMAIN-INTERACTING PROTEIN 2"/>
    <property type="match status" value="1"/>
</dbReference>
<keyword evidence="2" id="KW-0472">Membrane</keyword>
<feature type="compositionally biased region" description="Polar residues" evidence="1">
    <location>
        <begin position="268"/>
        <end position="285"/>
    </location>
</feature>
<dbReference type="EMBL" id="JAXUIC010000008">
    <property type="protein sequence ID" value="KAK4575444.1"/>
    <property type="molecule type" value="Genomic_DNA"/>
</dbReference>
<evidence type="ECO:0008006" key="5">
    <source>
        <dbReference type="Google" id="ProtNLM"/>
    </source>
</evidence>
<feature type="transmembrane region" description="Helical" evidence="2">
    <location>
        <begin position="569"/>
        <end position="589"/>
    </location>
</feature>
<dbReference type="Proteomes" id="UP001324115">
    <property type="component" value="Unassembled WGS sequence"/>
</dbReference>
<dbReference type="PANTHER" id="PTHR34562:SF8">
    <property type="entry name" value="WPP DOMAIN-INTERACTING PROTEIN 1"/>
    <property type="match status" value="1"/>
</dbReference>
<evidence type="ECO:0000256" key="1">
    <source>
        <dbReference type="SAM" id="MobiDB-lite"/>
    </source>
</evidence>
<accession>A0AAN7ELP0</accession>
<evidence type="ECO:0000256" key="2">
    <source>
        <dbReference type="SAM" id="Phobius"/>
    </source>
</evidence>
<feature type="compositionally biased region" description="Polar residues" evidence="1">
    <location>
        <begin position="47"/>
        <end position="57"/>
    </location>
</feature>
<keyword evidence="4" id="KW-1185">Reference proteome</keyword>
<dbReference type="InterPro" id="IPR044696">
    <property type="entry name" value="WIP1/2/3"/>
</dbReference>
<gene>
    <name evidence="3" type="ORF">RGQ29_026417</name>
</gene>
<feature type="compositionally biased region" description="Basic and acidic residues" evidence="1">
    <location>
        <begin position="236"/>
        <end position="264"/>
    </location>
</feature>
<protein>
    <recommendedName>
        <fullName evidence="5">WPP domain-interacting protein 2</fullName>
    </recommendedName>
</protein>
<reference evidence="3 4" key="1">
    <citation type="journal article" date="2023" name="G3 (Bethesda)">
        <title>A haplotype-resolved chromosome-scale genome for Quercus rubra L. provides insights into the genetics of adaptive traits for red oak species.</title>
        <authorList>
            <person name="Kapoor B."/>
            <person name="Jenkins J."/>
            <person name="Schmutz J."/>
            <person name="Zhebentyayeva T."/>
            <person name="Kuelheim C."/>
            <person name="Coggeshall M."/>
            <person name="Heim C."/>
            <person name="Lasky J.R."/>
            <person name="Leites L."/>
            <person name="Islam-Faridi N."/>
            <person name="Romero-Severson J."/>
            <person name="DeLeo V.L."/>
            <person name="Lucas S.M."/>
            <person name="Lazic D."/>
            <person name="Gailing O."/>
            <person name="Carlson J."/>
            <person name="Staton M."/>
        </authorList>
    </citation>
    <scope>NUCLEOTIDE SEQUENCE [LARGE SCALE GENOMIC DNA]</scope>
    <source>
        <strain evidence="3">Pseudo-F2</strain>
    </source>
</reference>
<feature type="compositionally biased region" description="Basic and acidic residues" evidence="1">
    <location>
        <begin position="17"/>
        <end position="26"/>
    </location>
</feature>
<comment type="caution">
    <text evidence="3">The sequence shown here is derived from an EMBL/GenBank/DDBJ whole genome shotgun (WGS) entry which is preliminary data.</text>
</comment>
<feature type="region of interest" description="Disordered" evidence="1">
    <location>
        <begin position="1"/>
        <end position="96"/>
    </location>
</feature>
<feature type="compositionally biased region" description="Low complexity" evidence="1">
    <location>
        <begin position="1"/>
        <end position="11"/>
    </location>
</feature>
<feature type="compositionally biased region" description="Low complexity" evidence="1">
    <location>
        <begin position="168"/>
        <end position="180"/>
    </location>
</feature>
<feature type="compositionally biased region" description="Polar residues" evidence="1">
    <location>
        <begin position="220"/>
        <end position="234"/>
    </location>
</feature>
<feature type="compositionally biased region" description="Basic and acidic residues" evidence="1">
    <location>
        <begin position="455"/>
        <end position="468"/>
    </location>
</feature>
<keyword evidence="2" id="KW-0812">Transmembrane</keyword>
<organism evidence="3 4">
    <name type="scientific">Quercus rubra</name>
    <name type="common">Northern red oak</name>
    <name type="synonym">Quercus borealis</name>
    <dbReference type="NCBI Taxonomy" id="3512"/>
    <lineage>
        <taxon>Eukaryota</taxon>
        <taxon>Viridiplantae</taxon>
        <taxon>Streptophyta</taxon>
        <taxon>Embryophyta</taxon>
        <taxon>Tracheophyta</taxon>
        <taxon>Spermatophyta</taxon>
        <taxon>Magnoliopsida</taxon>
        <taxon>eudicotyledons</taxon>
        <taxon>Gunneridae</taxon>
        <taxon>Pentapetalae</taxon>
        <taxon>rosids</taxon>
        <taxon>fabids</taxon>
        <taxon>Fagales</taxon>
        <taxon>Fagaceae</taxon>
        <taxon>Quercus</taxon>
    </lineage>
</organism>